<feature type="domain" description="dATP/dGTP diphosphohydrolase MazZ" evidence="1">
    <location>
        <begin position="60"/>
        <end position="142"/>
    </location>
</feature>
<proteinExistence type="predicted"/>
<dbReference type="AlphaFoldDB" id="A0A7C9BV39"/>
<keyword evidence="3" id="KW-1185">Reference proteome</keyword>
<accession>A0A7C9BV39</accession>
<sequence length="153" mass="17230">MQPTRYLIEHPGGELQLLAEDEMKAIVESDESFDGFVGNGWTLEGIIEPLSIIHLEKARMKWAAETFPEATALSSIYKLREEADAIEQNLLDGKPDPMEYADALMCLLDSAGRAGITPLQILEAFQEKILINKSRKWVKNPDNTYSHVKQDLI</sequence>
<reference evidence="2 3" key="1">
    <citation type="submission" date="2019-10" db="EMBL/GenBank/DDBJ databases">
        <title>Draft Genome Sequence of Cytophagaceae sp. SJW1-29.</title>
        <authorList>
            <person name="Choi A."/>
        </authorList>
    </citation>
    <scope>NUCLEOTIDE SEQUENCE [LARGE SCALE GENOMIC DNA]</scope>
    <source>
        <strain evidence="2 3">SJW1-29</strain>
    </source>
</reference>
<evidence type="ECO:0000313" key="3">
    <source>
        <dbReference type="Proteomes" id="UP000479293"/>
    </source>
</evidence>
<organism evidence="2 3">
    <name type="scientific">Salmonirosea aquatica</name>
    <dbReference type="NCBI Taxonomy" id="2654236"/>
    <lineage>
        <taxon>Bacteria</taxon>
        <taxon>Pseudomonadati</taxon>
        <taxon>Bacteroidota</taxon>
        <taxon>Cytophagia</taxon>
        <taxon>Cytophagales</taxon>
        <taxon>Spirosomataceae</taxon>
        <taxon>Salmonirosea</taxon>
    </lineage>
</organism>
<dbReference type="Proteomes" id="UP000479293">
    <property type="component" value="Unassembled WGS sequence"/>
</dbReference>
<gene>
    <name evidence="2" type="ORF">GBK04_25465</name>
</gene>
<evidence type="ECO:0000313" key="2">
    <source>
        <dbReference type="EMBL" id="MPR36599.1"/>
    </source>
</evidence>
<protein>
    <submittedName>
        <fullName evidence="2">DUF550 domain-containing protein</fullName>
    </submittedName>
</protein>
<dbReference type="Pfam" id="PF04447">
    <property type="entry name" value="dATP-dGTP_PPHyd"/>
    <property type="match status" value="1"/>
</dbReference>
<dbReference type="EMBL" id="WHLY01000002">
    <property type="protein sequence ID" value="MPR36599.1"/>
    <property type="molecule type" value="Genomic_DNA"/>
</dbReference>
<dbReference type="InterPro" id="IPR007538">
    <property type="entry name" value="dATP/dGTP_dipphydrolase_MazZ"/>
</dbReference>
<name>A0A7C9BV39_9BACT</name>
<dbReference type="RefSeq" id="WP_152764652.1">
    <property type="nucleotide sequence ID" value="NZ_WHLY01000002.1"/>
</dbReference>
<comment type="caution">
    <text evidence="2">The sequence shown here is derived from an EMBL/GenBank/DDBJ whole genome shotgun (WGS) entry which is preliminary data.</text>
</comment>
<evidence type="ECO:0000259" key="1">
    <source>
        <dbReference type="Pfam" id="PF04447"/>
    </source>
</evidence>